<evidence type="ECO:0000313" key="3">
    <source>
        <dbReference type="Proteomes" id="UP001281203"/>
    </source>
</evidence>
<protein>
    <recommendedName>
        <fullName evidence="1">Mut7-C RNAse domain-containing protein</fullName>
    </recommendedName>
</protein>
<dbReference type="PANTHER" id="PTHR39081">
    <property type="entry name" value="MUT7-C DOMAIN-CONTAINING PROTEIN"/>
    <property type="match status" value="1"/>
</dbReference>
<evidence type="ECO:0000313" key="2">
    <source>
        <dbReference type="EMBL" id="MDV2482249.1"/>
    </source>
</evidence>
<evidence type="ECO:0000259" key="1">
    <source>
        <dbReference type="Pfam" id="PF01927"/>
    </source>
</evidence>
<feature type="domain" description="Mut7-C RNAse" evidence="1">
    <location>
        <begin position="12"/>
        <end position="158"/>
    </location>
</feature>
<comment type="caution">
    <text evidence="2">The sequence shown here is derived from an EMBL/GenBank/DDBJ whole genome shotgun (WGS) entry which is preliminary data.</text>
</comment>
<proteinExistence type="predicted"/>
<dbReference type="InterPro" id="IPR002782">
    <property type="entry name" value="Mut7-C_RNAse_dom"/>
</dbReference>
<accession>A0ABU3X2G4</accession>
<dbReference type="Pfam" id="PF01927">
    <property type="entry name" value="Mut7-C"/>
    <property type="match status" value="1"/>
</dbReference>
<dbReference type="EMBL" id="WBKO01000002">
    <property type="protein sequence ID" value="MDV2482249.1"/>
    <property type="molecule type" value="Genomic_DNA"/>
</dbReference>
<reference evidence="2 3" key="1">
    <citation type="submission" date="2019-10" db="EMBL/GenBank/DDBJ databases">
        <title>Isolation and characterization of Methanoculleus sp. Wushi-C6 from a hot spring well.</title>
        <authorList>
            <person name="Chen S.-C."/>
            <person name="Lan Z.-H."/>
            <person name="You Y.-T."/>
            <person name="Lai M.-C."/>
        </authorList>
    </citation>
    <scope>NUCLEOTIDE SEQUENCE [LARGE SCALE GENOMIC DNA]</scope>
    <source>
        <strain evidence="2 3">Wushi-C6</strain>
    </source>
</reference>
<sequence length="165" mass="18791">MSRRSTDRDARRFLTDRMLGTLTRYLRFMGYDTMSANSLTPGSAREDTLLLEIAAEDDRVLLTRDRELARRGGAQAVYIASETVTDQIRQIAGLGLIEPGIRMSRCSLCNTRLRPATAREVREAPYAPRETRGRGFSWCPVCRKLYWMGSHSDRLEKCLKESLSP</sequence>
<keyword evidence="3" id="KW-1185">Reference proteome</keyword>
<dbReference type="Proteomes" id="UP001281203">
    <property type="component" value="Unassembled WGS sequence"/>
</dbReference>
<organism evidence="2 3">
    <name type="scientific">Methanoculleus caldifontis</name>
    <dbReference type="NCBI Taxonomy" id="2651577"/>
    <lineage>
        <taxon>Archaea</taxon>
        <taxon>Methanobacteriati</taxon>
        <taxon>Methanobacteriota</taxon>
        <taxon>Stenosarchaea group</taxon>
        <taxon>Methanomicrobia</taxon>
        <taxon>Methanomicrobiales</taxon>
        <taxon>Methanomicrobiaceae</taxon>
        <taxon>Methanoculleus</taxon>
    </lineage>
</organism>
<name>A0ABU3X2G4_9EURY</name>
<gene>
    <name evidence="2" type="ORF">F8E02_09615</name>
</gene>
<dbReference type="RefSeq" id="WP_317065315.1">
    <property type="nucleotide sequence ID" value="NZ_WBKO01000002.1"/>
</dbReference>
<dbReference type="PANTHER" id="PTHR39081:SF1">
    <property type="entry name" value="MUT7-C RNASE DOMAIN-CONTAINING PROTEIN"/>
    <property type="match status" value="1"/>
</dbReference>